<evidence type="ECO:0000313" key="2">
    <source>
        <dbReference type="Proteomes" id="UP000270296"/>
    </source>
</evidence>
<accession>A0A183J120</accession>
<dbReference type="EMBL" id="UZAM01012882">
    <property type="protein sequence ID" value="VDP23999.1"/>
    <property type="molecule type" value="Genomic_DNA"/>
</dbReference>
<dbReference type="AlphaFoldDB" id="A0A183J120"/>
<name>A0A183J120_9BILA</name>
<reference evidence="1 2" key="2">
    <citation type="submission" date="2018-11" db="EMBL/GenBank/DDBJ databases">
        <authorList>
            <consortium name="Pathogen Informatics"/>
        </authorList>
    </citation>
    <scope>NUCLEOTIDE SEQUENCE [LARGE SCALE GENOMIC DNA]</scope>
</reference>
<dbReference type="WBParaSite" id="SBAD_0000991601-mRNA-1">
    <property type="protein sequence ID" value="SBAD_0000991601-mRNA-1"/>
    <property type="gene ID" value="SBAD_0000991601"/>
</dbReference>
<gene>
    <name evidence="1" type="ORF">SBAD_LOCUS9568</name>
</gene>
<evidence type="ECO:0000313" key="3">
    <source>
        <dbReference type="WBParaSite" id="SBAD_0000991601-mRNA-1"/>
    </source>
</evidence>
<reference evidence="3" key="1">
    <citation type="submission" date="2016-06" db="UniProtKB">
        <authorList>
            <consortium name="WormBaseParasite"/>
        </authorList>
    </citation>
    <scope>IDENTIFICATION</scope>
</reference>
<keyword evidence="2" id="KW-1185">Reference proteome</keyword>
<evidence type="ECO:0000313" key="1">
    <source>
        <dbReference type="EMBL" id="VDP23999.1"/>
    </source>
</evidence>
<sequence length="115" mass="13528">MCKSVDGYGYFEELEKYRRDLTYVGRRVKDPTKGLVLHVLSGKIKREDKEELIELELDEKVTMVSLKRVALSRAKYAYLEYSYGENVKQERPDDRHFNLPPICSTQEVLVKKIIQ</sequence>
<protein>
    <submittedName>
        <fullName evidence="3">Retrovirus-related Pol polyprotein from transposon TNT 1-94</fullName>
    </submittedName>
</protein>
<proteinExistence type="predicted"/>
<dbReference type="Proteomes" id="UP000270296">
    <property type="component" value="Unassembled WGS sequence"/>
</dbReference>
<organism evidence="3">
    <name type="scientific">Soboliphyme baturini</name>
    <dbReference type="NCBI Taxonomy" id="241478"/>
    <lineage>
        <taxon>Eukaryota</taxon>
        <taxon>Metazoa</taxon>
        <taxon>Ecdysozoa</taxon>
        <taxon>Nematoda</taxon>
        <taxon>Enoplea</taxon>
        <taxon>Dorylaimia</taxon>
        <taxon>Dioctophymatida</taxon>
        <taxon>Dioctophymatoidea</taxon>
        <taxon>Soboliphymatidae</taxon>
        <taxon>Soboliphyme</taxon>
    </lineage>
</organism>